<feature type="compositionally biased region" description="Basic and acidic residues" evidence="1">
    <location>
        <begin position="129"/>
        <end position="142"/>
    </location>
</feature>
<protein>
    <submittedName>
        <fullName evidence="2">Uncharacterized protein</fullName>
    </submittedName>
</protein>
<proteinExistence type="predicted"/>
<dbReference type="AlphaFoldDB" id="A0A388LFX9"/>
<feature type="compositionally biased region" description="Basic and acidic residues" evidence="1">
    <location>
        <begin position="34"/>
        <end position="45"/>
    </location>
</feature>
<evidence type="ECO:0000256" key="1">
    <source>
        <dbReference type="SAM" id="MobiDB-lite"/>
    </source>
</evidence>
<name>A0A388LFX9_CHABU</name>
<gene>
    <name evidence="2" type="ORF">CBR_g31880</name>
</gene>
<dbReference type="OrthoDB" id="2155169at2759"/>
<feature type="region of interest" description="Disordered" evidence="1">
    <location>
        <begin position="34"/>
        <end position="171"/>
    </location>
</feature>
<comment type="caution">
    <text evidence="2">The sequence shown here is derived from an EMBL/GenBank/DDBJ whole genome shotgun (WGS) entry which is preliminary data.</text>
</comment>
<organism evidence="2 3">
    <name type="scientific">Chara braunii</name>
    <name type="common">Braun's stonewort</name>
    <dbReference type="NCBI Taxonomy" id="69332"/>
    <lineage>
        <taxon>Eukaryota</taxon>
        <taxon>Viridiplantae</taxon>
        <taxon>Streptophyta</taxon>
        <taxon>Charophyceae</taxon>
        <taxon>Charales</taxon>
        <taxon>Characeae</taxon>
        <taxon>Chara</taxon>
    </lineage>
</organism>
<evidence type="ECO:0000313" key="3">
    <source>
        <dbReference type="Proteomes" id="UP000265515"/>
    </source>
</evidence>
<feature type="region of interest" description="Disordered" evidence="1">
    <location>
        <begin position="457"/>
        <end position="479"/>
    </location>
</feature>
<feature type="region of interest" description="Disordered" evidence="1">
    <location>
        <begin position="603"/>
        <end position="632"/>
    </location>
</feature>
<dbReference type="Proteomes" id="UP000265515">
    <property type="component" value="Unassembled WGS sequence"/>
</dbReference>
<evidence type="ECO:0000313" key="2">
    <source>
        <dbReference type="EMBL" id="GBG81208.1"/>
    </source>
</evidence>
<sequence>MDPRTFIFWRLSLQRQLKEIFNLGPVLKAKDDLGLQRTGPEDQDTKRKRHRRSSLPAFMKLNKLQQAAAQRPQGIGQVLSRAEHTNRTTSVTEAAEEHEGEGEEDREGDSGTTPQLKEEGDGISSVREPLVKKDDGQERSEGLARQQTHVPVKTQLPDSKQLADIKPSPGAVADLKGMKGSQGSMDAGEEMKILAAIKWFILNFKQTDLRDPEWPVELMCIFYIIRSMVQAPWATDAIKIQAKAALSLEPPLSRIYSVLADLNAIFFAVMKDVLPQQAPGVDHSSIPSSVVSTVSLALVSSPGQNPFTAFVDRAIQMIHTLPLPSKQALGQHRPLVEQSVEDISTRDQAYSSLVSVLTKLGQLANENPDQVASKPGSLPHFAPMHSSVHANRAKEKINYLLQLMTTCAPKWPPSHPIYSSIVKTMESGVLLGYSYQLRTIVNLLQDSMGNVAQDPAFLPEQDTESQNDTKKTRPGSESVNALAVRRSSLQQIHDTVTAAEEGIASIPGIWLQVHRERMSMLTSRAAALERVFAKERAKKMADSPDFVKTSMCAGTLSFASYGLIWRLPRDLSFSAEKHARPLTTSGLDVRRGPWSLHSQPIQDGLADDSDVNKNNNQAPPRGRTAPGASRDRSFQQFPGSHILNTFTIPYVEISGYRIRTVDGLSFLHIVAYSTRSSLLFYPLHDVYHQADGEKATKRDIHSLVSKILFSATGLPPFRADEIIIKLLETEVESRRSDALTKLRGETHPWITSVKELESTMRRIVHSSVVSGNWDDTLLDMERLYHSCRLRKEVTKELVTNGLQRLWAEMMRRRNKVKLLAMALRIMDPNVLSPHDSNFVSLIIWFETLEFKDSDQLTKKHPMIEMMLTKLRLAALNIIRIGIKMIPENQIPDEFHLMGQFEVFKDTYQIKSSTTLDLPYSLAPRK</sequence>
<feature type="compositionally biased region" description="Acidic residues" evidence="1">
    <location>
        <begin position="94"/>
        <end position="107"/>
    </location>
</feature>
<dbReference type="EMBL" id="BFEA01000367">
    <property type="protein sequence ID" value="GBG81208.1"/>
    <property type="molecule type" value="Genomic_DNA"/>
</dbReference>
<dbReference type="Gramene" id="GBG81208">
    <property type="protein sequence ID" value="GBG81208"/>
    <property type="gene ID" value="CBR_g31880"/>
</dbReference>
<keyword evidence="3" id="KW-1185">Reference proteome</keyword>
<reference evidence="2 3" key="1">
    <citation type="journal article" date="2018" name="Cell">
        <title>The Chara Genome: Secondary Complexity and Implications for Plant Terrestrialization.</title>
        <authorList>
            <person name="Nishiyama T."/>
            <person name="Sakayama H."/>
            <person name="Vries J.D."/>
            <person name="Buschmann H."/>
            <person name="Saint-Marcoux D."/>
            <person name="Ullrich K.K."/>
            <person name="Haas F.B."/>
            <person name="Vanderstraeten L."/>
            <person name="Becker D."/>
            <person name="Lang D."/>
            <person name="Vosolsobe S."/>
            <person name="Rombauts S."/>
            <person name="Wilhelmsson P.K.I."/>
            <person name="Janitza P."/>
            <person name="Kern R."/>
            <person name="Heyl A."/>
            <person name="Rumpler F."/>
            <person name="Villalobos L.I.A.C."/>
            <person name="Clay J.M."/>
            <person name="Skokan R."/>
            <person name="Toyoda A."/>
            <person name="Suzuki Y."/>
            <person name="Kagoshima H."/>
            <person name="Schijlen E."/>
            <person name="Tajeshwar N."/>
            <person name="Catarino B."/>
            <person name="Hetherington A.J."/>
            <person name="Saltykova A."/>
            <person name="Bonnot C."/>
            <person name="Breuninger H."/>
            <person name="Symeonidi A."/>
            <person name="Radhakrishnan G.V."/>
            <person name="Van Nieuwerburgh F."/>
            <person name="Deforce D."/>
            <person name="Chang C."/>
            <person name="Karol K.G."/>
            <person name="Hedrich R."/>
            <person name="Ulvskov P."/>
            <person name="Glockner G."/>
            <person name="Delwiche C.F."/>
            <person name="Petrasek J."/>
            <person name="Van de Peer Y."/>
            <person name="Friml J."/>
            <person name="Beilby M."/>
            <person name="Dolan L."/>
            <person name="Kohara Y."/>
            <person name="Sugano S."/>
            <person name="Fujiyama A."/>
            <person name="Delaux P.-M."/>
            <person name="Quint M."/>
            <person name="TheiBen G."/>
            <person name="Hagemann M."/>
            <person name="Harholt J."/>
            <person name="Dunand C."/>
            <person name="Zachgo S."/>
            <person name="Langdale J."/>
            <person name="Maumus F."/>
            <person name="Straeten D.V.D."/>
            <person name="Gould S.B."/>
            <person name="Rensing S.A."/>
        </authorList>
    </citation>
    <scope>NUCLEOTIDE SEQUENCE [LARGE SCALE GENOMIC DNA]</scope>
    <source>
        <strain evidence="2 3">S276</strain>
    </source>
</reference>
<accession>A0A388LFX9</accession>